<name>A0A2A5AG08_9GAMM</name>
<gene>
    <name evidence="1" type="ORF">COA96_16740</name>
</gene>
<evidence type="ECO:0000313" key="2">
    <source>
        <dbReference type="Proteomes" id="UP000218327"/>
    </source>
</evidence>
<protein>
    <submittedName>
        <fullName evidence="1">Uncharacterized protein</fullName>
    </submittedName>
</protein>
<dbReference type="AlphaFoldDB" id="A0A2A5AG08"/>
<comment type="caution">
    <text evidence="1">The sequence shown here is derived from an EMBL/GenBank/DDBJ whole genome shotgun (WGS) entry which is preliminary data.</text>
</comment>
<organism evidence="1 2">
    <name type="scientific">SAR86 cluster bacterium</name>
    <dbReference type="NCBI Taxonomy" id="2030880"/>
    <lineage>
        <taxon>Bacteria</taxon>
        <taxon>Pseudomonadati</taxon>
        <taxon>Pseudomonadota</taxon>
        <taxon>Gammaproteobacteria</taxon>
        <taxon>SAR86 cluster</taxon>
    </lineage>
</organism>
<proteinExistence type="predicted"/>
<accession>A0A2A5AG08</accession>
<reference evidence="2" key="1">
    <citation type="submission" date="2017-08" db="EMBL/GenBank/DDBJ databases">
        <title>A dynamic microbial community with high functional redundancy inhabits the cold, oxic subseafloor aquifer.</title>
        <authorList>
            <person name="Tully B.J."/>
            <person name="Wheat C.G."/>
            <person name="Glazer B.T."/>
            <person name="Huber J.A."/>
        </authorList>
    </citation>
    <scope>NUCLEOTIDE SEQUENCE [LARGE SCALE GENOMIC DNA]</scope>
</reference>
<sequence>MLASGRTIEWLACEATLREVAVTAMLLQDANKQRMKDVTQAIQMGVIGANSKEGARVVEKHLEKED</sequence>
<dbReference type="EMBL" id="NVVJ01000101">
    <property type="protein sequence ID" value="PCJ18267.1"/>
    <property type="molecule type" value="Genomic_DNA"/>
</dbReference>
<dbReference type="Proteomes" id="UP000218327">
    <property type="component" value="Unassembled WGS sequence"/>
</dbReference>
<evidence type="ECO:0000313" key="1">
    <source>
        <dbReference type="EMBL" id="PCJ18267.1"/>
    </source>
</evidence>